<evidence type="ECO:0000256" key="2">
    <source>
        <dbReference type="ARBA" id="ARBA00022741"/>
    </source>
</evidence>
<keyword evidence="9" id="KW-1185">Reference proteome</keyword>
<keyword evidence="5" id="KW-0067">ATP-binding</keyword>
<dbReference type="GO" id="GO:0034605">
    <property type="term" value="P:cellular response to heat"/>
    <property type="evidence" value="ECO:0000318"/>
    <property type="project" value="GO_Central"/>
</dbReference>
<dbReference type="PRINTS" id="PR00300">
    <property type="entry name" value="CLPPROTEASEA"/>
</dbReference>
<dbReference type="GeneID" id="115922353"/>
<dbReference type="RefSeq" id="XP_030837113.1">
    <property type="nucleotide sequence ID" value="XM_030981253.1"/>
</dbReference>
<dbReference type="Proteomes" id="UP000007110">
    <property type="component" value="Unassembled WGS sequence"/>
</dbReference>
<dbReference type="GO" id="GO:0005739">
    <property type="term" value="C:mitochondrion"/>
    <property type="evidence" value="ECO:0000318"/>
    <property type="project" value="GO_Central"/>
</dbReference>
<dbReference type="Pfam" id="PF07724">
    <property type="entry name" value="AAA_2"/>
    <property type="match status" value="1"/>
</dbReference>
<dbReference type="PANTHER" id="PTHR11638">
    <property type="entry name" value="ATP-DEPENDENT CLP PROTEASE"/>
    <property type="match status" value="1"/>
</dbReference>
<keyword evidence="1" id="KW-0479">Metal-binding</keyword>
<keyword evidence="2" id="KW-0547">Nucleotide-binding</keyword>
<dbReference type="GO" id="GO:0008270">
    <property type="term" value="F:zinc ion binding"/>
    <property type="evidence" value="ECO:0007669"/>
    <property type="project" value="UniProtKB-KW"/>
</dbReference>
<accession>A0A7M7NIG1</accession>
<evidence type="ECO:0000256" key="3">
    <source>
        <dbReference type="ARBA" id="ARBA00022771"/>
    </source>
</evidence>
<dbReference type="InterPro" id="IPR003959">
    <property type="entry name" value="ATPase_AAA_core"/>
</dbReference>
<dbReference type="Gene3D" id="3.40.50.300">
    <property type="entry name" value="P-loop containing nucleotide triphosphate hydrolases"/>
    <property type="match status" value="1"/>
</dbReference>
<dbReference type="InParanoid" id="A0A7M7NIG1"/>
<evidence type="ECO:0000256" key="1">
    <source>
        <dbReference type="ARBA" id="ARBA00022723"/>
    </source>
</evidence>
<dbReference type="GO" id="GO:0005524">
    <property type="term" value="F:ATP binding"/>
    <property type="evidence" value="ECO:0007669"/>
    <property type="project" value="UniProtKB-KW"/>
</dbReference>
<feature type="compositionally biased region" description="Acidic residues" evidence="6">
    <location>
        <begin position="20"/>
        <end position="33"/>
    </location>
</feature>
<dbReference type="OrthoDB" id="47330at2759"/>
<feature type="compositionally biased region" description="Basic and acidic residues" evidence="6">
    <location>
        <begin position="467"/>
        <end position="482"/>
    </location>
</feature>
<evidence type="ECO:0000256" key="5">
    <source>
        <dbReference type="ARBA" id="ARBA00022840"/>
    </source>
</evidence>
<protein>
    <recommendedName>
        <fullName evidence="7">RanBP2-type domain-containing protein</fullName>
    </recommendedName>
</protein>
<dbReference type="InterPro" id="IPR027417">
    <property type="entry name" value="P-loop_NTPase"/>
</dbReference>
<sequence length="490" mass="55319">MSHCPVCLTPNNPQAPSIDYTEDDDEDADEDEPIGATESDAVVDDWVCRSCFNSNPGTSLNCLHCDEHRYVDVRSPPSRAFSDHVDDVACGAYGHEQQLMSTGGDLDDPHTQLLASFETMELAIHREPNYLEKHLQENIVGQEHAVSLVAQTIRRKELGWQSSEKPLVFLFLGSSGIGKTEMAKAVSTHLKLKETAFIRIDMSEYQNRHEVSKFIGAPPGYCNHDAGGQLTEKLKKTPKAVVLFDEVEKAHSDVLTIMLQLFDEGRLTDGKGETVMCNEALFFMTSNLGSDAITDFWKKEKKRSGLYRCRTHTFSYVSKRQVKIPDNFKQNVIQPILKRHFKRDEFLGRINETVFFLPFTEDDLVQLVTREMDKWSKIARSRHKIKLSWDDSVLKVLAAGYNVDYGARSIIHEVDRRIATNLAELHEEYVDIVKGIHISVVQARNAGRPSQRTSSRLSTRTATSASPDHEGESATSRTDMKMEVGVSHRF</sequence>
<reference evidence="9" key="1">
    <citation type="submission" date="2015-02" db="EMBL/GenBank/DDBJ databases">
        <title>Genome sequencing for Strongylocentrotus purpuratus.</title>
        <authorList>
            <person name="Murali S."/>
            <person name="Liu Y."/>
            <person name="Vee V."/>
            <person name="English A."/>
            <person name="Wang M."/>
            <person name="Skinner E."/>
            <person name="Han Y."/>
            <person name="Muzny D.M."/>
            <person name="Worley K.C."/>
            <person name="Gibbs R.A."/>
        </authorList>
    </citation>
    <scope>NUCLEOTIDE SEQUENCE</scope>
</reference>
<proteinExistence type="predicted"/>
<evidence type="ECO:0000313" key="8">
    <source>
        <dbReference type="EnsemblMetazoa" id="XP_030837113"/>
    </source>
</evidence>
<dbReference type="InterPro" id="IPR050130">
    <property type="entry name" value="ClpA_ClpB"/>
</dbReference>
<reference evidence="8" key="2">
    <citation type="submission" date="2021-01" db="UniProtKB">
        <authorList>
            <consortium name="EnsemblMetazoa"/>
        </authorList>
    </citation>
    <scope>IDENTIFICATION</scope>
</reference>
<dbReference type="InterPro" id="IPR001270">
    <property type="entry name" value="ClpA/B"/>
</dbReference>
<dbReference type="EnsemblMetazoa" id="XM_030981253">
    <property type="protein sequence ID" value="XP_030837113"/>
    <property type="gene ID" value="LOC115922353"/>
</dbReference>
<dbReference type="InterPro" id="IPR001876">
    <property type="entry name" value="Znf_RanBP2"/>
</dbReference>
<dbReference type="SMART" id="SM00382">
    <property type="entry name" value="AAA"/>
    <property type="match status" value="1"/>
</dbReference>
<name>A0A7M7NIG1_STRPU</name>
<dbReference type="InterPro" id="IPR019489">
    <property type="entry name" value="Clp_ATPase_C"/>
</dbReference>
<keyword evidence="4" id="KW-0862">Zinc</keyword>
<dbReference type="InterPro" id="IPR003593">
    <property type="entry name" value="AAA+_ATPase"/>
</dbReference>
<feature type="domain" description="RanBP2-type" evidence="7">
    <location>
        <begin position="46"/>
        <end position="65"/>
    </location>
</feature>
<feature type="compositionally biased region" description="Low complexity" evidence="6">
    <location>
        <begin position="448"/>
        <end position="466"/>
    </location>
</feature>
<dbReference type="SUPFAM" id="SSF52540">
    <property type="entry name" value="P-loop containing nucleoside triphosphate hydrolases"/>
    <property type="match status" value="1"/>
</dbReference>
<evidence type="ECO:0000313" key="9">
    <source>
        <dbReference type="Proteomes" id="UP000007110"/>
    </source>
</evidence>
<dbReference type="Gene3D" id="1.10.8.60">
    <property type="match status" value="1"/>
</dbReference>
<evidence type="ECO:0000256" key="4">
    <source>
        <dbReference type="ARBA" id="ARBA00022833"/>
    </source>
</evidence>
<dbReference type="AlphaFoldDB" id="A0A7M7NIG1"/>
<evidence type="ECO:0000259" key="7">
    <source>
        <dbReference type="PROSITE" id="PS01358"/>
    </source>
</evidence>
<evidence type="ECO:0000256" key="6">
    <source>
        <dbReference type="SAM" id="MobiDB-lite"/>
    </source>
</evidence>
<dbReference type="SMART" id="SM01086">
    <property type="entry name" value="ClpB_D2-small"/>
    <property type="match status" value="1"/>
</dbReference>
<dbReference type="CDD" id="cd19499">
    <property type="entry name" value="RecA-like_ClpB_Hsp104-like"/>
    <property type="match status" value="1"/>
</dbReference>
<feature type="region of interest" description="Disordered" evidence="6">
    <location>
        <begin position="1"/>
        <end position="33"/>
    </location>
</feature>
<dbReference type="Pfam" id="PF10431">
    <property type="entry name" value="ClpB_D2-small"/>
    <property type="match status" value="1"/>
</dbReference>
<dbReference type="PANTHER" id="PTHR11638:SF93">
    <property type="entry name" value="MITOCHONDRIAL DISAGGREGASE"/>
    <property type="match status" value="1"/>
</dbReference>
<dbReference type="GO" id="GO:0016887">
    <property type="term" value="F:ATP hydrolysis activity"/>
    <property type="evidence" value="ECO:0000318"/>
    <property type="project" value="GO_Central"/>
</dbReference>
<organism evidence="8 9">
    <name type="scientific">Strongylocentrotus purpuratus</name>
    <name type="common">Purple sea urchin</name>
    <dbReference type="NCBI Taxonomy" id="7668"/>
    <lineage>
        <taxon>Eukaryota</taxon>
        <taxon>Metazoa</taxon>
        <taxon>Echinodermata</taxon>
        <taxon>Eleutherozoa</taxon>
        <taxon>Echinozoa</taxon>
        <taxon>Echinoidea</taxon>
        <taxon>Euechinoidea</taxon>
        <taxon>Echinacea</taxon>
        <taxon>Camarodonta</taxon>
        <taxon>Echinidea</taxon>
        <taxon>Strongylocentrotidae</taxon>
        <taxon>Strongylocentrotus</taxon>
    </lineage>
</organism>
<feature type="region of interest" description="Disordered" evidence="6">
    <location>
        <begin position="444"/>
        <end position="490"/>
    </location>
</feature>
<keyword evidence="3" id="KW-0863">Zinc-finger</keyword>
<dbReference type="KEGG" id="spu:115922353"/>
<dbReference type="GO" id="GO:0005737">
    <property type="term" value="C:cytoplasm"/>
    <property type="evidence" value="ECO:0000318"/>
    <property type="project" value="GO_Central"/>
</dbReference>
<dbReference type="PROSITE" id="PS01358">
    <property type="entry name" value="ZF_RANBP2_1"/>
    <property type="match status" value="1"/>
</dbReference>